<feature type="domain" description="C2H2-type" evidence="11">
    <location>
        <begin position="467"/>
        <end position="494"/>
    </location>
</feature>
<keyword evidence="7" id="KW-0804">Transcription</keyword>
<comment type="subcellular location">
    <subcellularLocation>
        <location evidence="1">Nucleus</location>
    </subcellularLocation>
</comment>
<dbReference type="InterPro" id="IPR013087">
    <property type="entry name" value="Znf_C2H2_type"/>
</dbReference>
<dbReference type="PROSITE" id="PS00028">
    <property type="entry name" value="ZINC_FINGER_C2H2_1"/>
    <property type="match status" value="9"/>
</dbReference>
<keyword evidence="2" id="KW-0479">Metal-binding</keyword>
<dbReference type="InterPro" id="IPR050331">
    <property type="entry name" value="Zinc_finger"/>
</dbReference>
<evidence type="ECO:0000256" key="7">
    <source>
        <dbReference type="ARBA" id="ARBA00023163"/>
    </source>
</evidence>
<proteinExistence type="predicted"/>
<dbReference type="FunFam" id="3.30.160.60:FF:000495">
    <property type="entry name" value="zinc finger protein 668"/>
    <property type="match status" value="1"/>
</dbReference>
<dbReference type="GO" id="GO:0008270">
    <property type="term" value="F:zinc ion binding"/>
    <property type="evidence" value="ECO:0007669"/>
    <property type="project" value="UniProtKB-KW"/>
</dbReference>
<evidence type="ECO:0000256" key="8">
    <source>
        <dbReference type="ARBA" id="ARBA00023242"/>
    </source>
</evidence>
<dbReference type="PROSITE" id="PS50157">
    <property type="entry name" value="ZINC_FINGER_C2H2_2"/>
    <property type="match status" value="11"/>
</dbReference>
<evidence type="ECO:0000256" key="6">
    <source>
        <dbReference type="ARBA" id="ARBA00023015"/>
    </source>
</evidence>
<sequence length="730" mass="82342">MSHQPSQEAFEEMTLEVDLTAMKGSPMDQESTPSTATDDDSQPSLTVQQNPGLFQRGFTIMSACEKTESADEDDPDEDDPDEEIPNIDCEVRTSKPSFPCEVCTKVFHKRSRLVSHMVTHSEQKDHICGVCGKGFKNKPQLIRHSNTHSAVPNFCCNICGRGFKHNDVAKHIRRWHSGPRKSNRGGVPNPDAPNRHNVQFTIQVRKKKRSHPTAEQSMQHVSQSPHQSTHETHQQSIVQCQLSQQEMLPGQPQQRAFVGGPKTEAREKVVLLQEQHVTNSLDLGVCSEDALDANNLQHSSSSSSLFQCPHCTSTFSKPQELSCHIASHKESEERGELNQSKDNKKHHQCHICNKTFTRASGLTGHMYLHTRTEKRREPNPDLRCHICDKIFTRRSGLNAHILQHGGVLRFWCDETDCGKGFVHSYQLIRHKRSHSEVPPYSCEICGRAFRHNDLAKHMRTHTGVKPYNCQHCGRAFAFNSSLRAHERMHLALKEHVCEVCNMGFTTSAGLRRHAKCHEDDEEKLCSFCGELFSSKLHLNLHLQESPHCAEQSQQHRSHHQELSETSQAQTTQLVHQHHQDTPQRQTVQQLQHIHEQHVQQVQQVQQLQHLQVMPLPPAPQQAQPEMSIHKAHGLHESHQQVTQQSHPISMHGLEPLHLSHHSDTTTLANLSAAGTEPVNIDTGPTSGQALPVLVPFSVSVPISVPYGVNLNSTASDSLQLNHFLSWESKY</sequence>
<evidence type="ECO:0000256" key="10">
    <source>
        <dbReference type="SAM" id="MobiDB-lite"/>
    </source>
</evidence>
<feature type="domain" description="C2H2-type" evidence="11">
    <location>
        <begin position="410"/>
        <end position="439"/>
    </location>
</feature>
<dbReference type="GO" id="GO:0045892">
    <property type="term" value="P:negative regulation of DNA-templated transcription"/>
    <property type="evidence" value="ECO:0007669"/>
    <property type="project" value="UniProtKB-ARBA"/>
</dbReference>
<gene>
    <name evidence="13 14" type="primary">LOC117640632</name>
</gene>
<keyword evidence="12" id="KW-1185">Reference proteome</keyword>
<feature type="compositionally biased region" description="Polar residues" evidence="10">
    <location>
        <begin position="565"/>
        <end position="574"/>
    </location>
</feature>
<feature type="domain" description="C2H2-type" evidence="11">
    <location>
        <begin position="126"/>
        <end position="153"/>
    </location>
</feature>
<organism evidence="14">
    <name type="scientific">Thrips palmi</name>
    <name type="common">Melon thrips</name>
    <dbReference type="NCBI Taxonomy" id="161013"/>
    <lineage>
        <taxon>Eukaryota</taxon>
        <taxon>Metazoa</taxon>
        <taxon>Ecdysozoa</taxon>
        <taxon>Arthropoda</taxon>
        <taxon>Hexapoda</taxon>
        <taxon>Insecta</taxon>
        <taxon>Pterygota</taxon>
        <taxon>Neoptera</taxon>
        <taxon>Paraneoptera</taxon>
        <taxon>Thysanoptera</taxon>
        <taxon>Terebrantia</taxon>
        <taxon>Thripoidea</taxon>
        <taxon>Thripidae</taxon>
        <taxon>Thrips</taxon>
    </lineage>
</organism>
<feature type="domain" description="C2H2-type" evidence="11">
    <location>
        <begin position="382"/>
        <end position="406"/>
    </location>
</feature>
<dbReference type="AlphaFoldDB" id="A0A6P8YAI7"/>
<feature type="domain" description="C2H2-type" evidence="11">
    <location>
        <begin position="306"/>
        <end position="333"/>
    </location>
</feature>
<dbReference type="Pfam" id="PF00096">
    <property type="entry name" value="zf-C2H2"/>
    <property type="match status" value="7"/>
</dbReference>
<dbReference type="RefSeq" id="XP_034233221.1">
    <property type="nucleotide sequence ID" value="XM_034377330.1"/>
</dbReference>
<evidence type="ECO:0000256" key="4">
    <source>
        <dbReference type="ARBA" id="ARBA00022771"/>
    </source>
</evidence>
<feature type="region of interest" description="Disordered" evidence="10">
    <location>
        <begin position="1"/>
        <end position="54"/>
    </location>
</feature>
<feature type="compositionally biased region" description="Polar residues" evidence="10">
    <location>
        <begin position="28"/>
        <end position="52"/>
    </location>
</feature>
<feature type="domain" description="C2H2-type" evidence="11">
    <location>
        <begin position="440"/>
        <end position="466"/>
    </location>
</feature>
<dbReference type="GeneID" id="117640632"/>
<evidence type="ECO:0000256" key="2">
    <source>
        <dbReference type="ARBA" id="ARBA00022723"/>
    </source>
</evidence>
<dbReference type="Proteomes" id="UP000515158">
    <property type="component" value="Unplaced"/>
</dbReference>
<keyword evidence="6" id="KW-0805">Transcription regulation</keyword>
<evidence type="ECO:0000256" key="9">
    <source>
        <dbReference type="PROSITE-ProRule" id="PRU00042"/>
    </source>
</evidence>
<dbReference type="SUPFAM" id="SSF57667">
    <property type="entry name" value="beta-beta-alpha zinc fingers"/>
    <property type="match status" value="6"/>
</dbReference>
<feature type="domain" description="C2H2-type" evidence="11">
    <location>
        <begin position="523"/>
        <end position="552"/>
    </location>
</feature>
<dbReference type="RefSeq" id="XP_034233220.1">
    <property type="nucleotide sequence ID" value="XM_034377329.1"/>
</dbReference>
<feature type="region of interest" description="Disordered" evidence="10">
    <location>
        <begin position="174"/>
        <end position="238"/>
    </location>
</feature>
<dbReference type="Gene3D" id="3.30.160.60">
    <property type="entry name" value="Classic Zinc Finger"/>
    <property type="match status" value="7"/>
</dbReference>
<dbReference type="KEGG" id="tpal:117640632"/>
<dbReference type="GO" id="GO:0005634">
    <property type="term" value="C:nucleus"/>
    <property type="evidence" value="ECO:0007669"/>
    <property type="project" value="UniProtKB-SubCell"/>
</dbReference>
<keyword evidence="8" id="KW-0539">Nucleus</keyword>
<accession>A0A6P8YAI7</accession>
<feature type="domain" description="C2H2-type" evidence="11">
    <location>
        <begin position="347"/>
        <end position="374"/>
    </location>
</feature>
<evidence type="ECO:0000256" key="3">
    <source>
        <dbReference type="ARBA" id="ARBA00022737"/>
    </source>
</evidence>
<feature type="region of interest" description="Disordered" evidence="10">
    <location>
        <begin position="547"/>
        <end position="586"/>
    </location>
</feature>
<evidence type="ECO:0000256" key="5">
    <source>
        <dbReference type="ARBA" id="ARBA00022833"/>
    </source>
</evidence>
<dbReference type="OrthoDB" id="3649796at2759"/>
<feature type="compositionally biased region" description="Acidic residues" evidence="10">
    <location>
        <begin position="70"/>
        <end position="85"/>
    </location>
</feature>
<feature type="domain" description="C2H2-type" evidence="11">
    <location>
        <begin position="154"/>
        <end position="181"/>
    </location>
</feature>
<keyword evidence="3" id="KW-0677">Repeat</keyword>
<evidence type="ECO:0000313" key="12">
    <source>
        <dbReference type="Proteomes" id="UP000515158"/>
    </source>
</evidence>
<feature type="domain" description="C2H2-type" evidence="11">
    <location>
        <begin position="495"/>
        <end position="522"/>
    </location>
</feature>
<protein>
    <submittedName>
        <fullName evidence="13 14">Zinc finger protein 316-like</fullName>
    </submittedName>
</protein>
<evidence type="ECO:0000313" key="14">
    <source>
        <dbReference type="RefSeq" id="XP_034233221.1"/>
    </source>
</evidence>
<feature type="compositionally biased region" description="Basic residues" evidence="10">
    <location>
        <begin position="174"/>
        <end position="183"/>
    </location>
</feature>
<keyword evidence="5" id="KW-0862">Zinc</keyword>
<evidence type="ECO:0000256" key="1">
    <source>
        <dbReference type="ARBA" id="ARBA00004123"/>
    </source>
</evidence>
<feature type="compositionally biased region" description="Polar residues" evidence="10">
    <location>
        <begin position="213"/>
        <end position="227"/>
    </location>
</feature>
<dbReference type="PANTHER" id="PTHR16515">
    <property type="entry name" value="PR DOMAIN ZINC FINGER PROTEIN"/>
    <property type="match status" value="1"/>
</dbReference>
<dbReference type="FunFam" id="3.30.160.60:FF:001498">
    <property type="entry name" value="Zinc finger protein 404"/>
    <property type="match status" value="1"/>
</dbReference>
<evidence type="ECO:0000313" key="13">
    <source>
        <dbReference type="RefSeq" id="XP_034233220.1"/>
    </source>
</evidence>
<feature type="region of interest" description="Disordered" evidence="10">
    <location>
        <begin position="66"/>
        <end position="90"/>
    </location>
</feature>
<reference evidence="13 14" key="1">
    <citation type="submission" date="2025-04" db="UniProtKB">
        <authorList>
            <consortium name="RefSeq"/>
        </authorList>
    </citation>
    <scope>IDENTIFICATION</scope>
    <source>
        <tissue evidence="13 14">Total insect</tissue>
    </source>
</reference>
<keyword evidence="4 9" id="KW-0863">Zinc-finger</keyword>
<name>A0A6P8YAI7_THRPL</name>
<dbReference type="PANTHER" id="PTHR16515:SF66">
    <property type="entry name" value="C2H2-TYPE DOMAIN-CONTAINING PROTEIN"/>
    <property type="match status" value="1"/>
</dbReference>
<dbReference type="InterPro" id="IPR036236">
    <property type="entry name" value="Znf_C2H2_sf"/>
</dbReference>
<evidence type="ECO:0000259" key="11">
    <source>
        <dbReference type="PROSITE" id="PS50157"/>
    </source>
</evidence>
<feature type="domain" description="C2H2-type" evidence="11">
    <location>
        <begin position="98"/>
        <end position="125"/>
    </location>
</feature>
<dbReference type="SMART" id="SM00355">
    <property type="entry name" value="ZnF_C2H2"/>
    <property type="match status" value="11"/>
</dbReference>